<reference evidence="1" key="1">
    <citation type="submission" date="2021-06" db="EMBL/GenBank/DDBJ databases">
        <authorList>
            <person name="Kallberg Y."/>
            <person name="Tangrot J."/>
            <person name="Rosling A."/>
        </authorList>
    </citation>
    <scope>NUCLEOTIDE SEQUENCE</scope>
    <source>
        <strain evidence="1">AU212A</strain>
    </source>
</reference>
<keyword evidence="2" id="KW-1185">Reference proteome</keyword>
<protein>
    <submittedName>
        <fullName evidence="1">4743_t:CDS:1</fullName>
    </submittedName>
</protein>
<evidence type="ECO:0000313" key="2">
    <source>
        <dbReference type="Proteomes" id="UP000789860"/>
    </source>
</evidence>
<organism evidence="1 2">
    <name type="scientific">Scutellospora calospora</name>
    <dbReference type="NCBI Taxonomy" id="85575"/>
    <lineage>
        <taxon>Eukaryota</taxon>
        <taxon>Fungi</taxon>
        <taxon>Fungi incertae sedis</taxon>
        <taxon>Mucoromycota</taxon>
        <taxon>Glomeromycotina</taxon>
        <taxon>Glomeromycetes</taxon>
        <taxon>Diversisporales</taxon>
        <taxon>Gigasporaceae</taxon>
        <taxon>Scutellospora</taxon>
    </lineage>
</organism>
<feature type="non-terminal residue" evidence="1">
    <location>
        <position position="1"/>
    </location>
</feature>
<accession>A0ACA9PIG5</accession>
<name>A0ACA9PIG5_9GLOM</name>
<gene>
    <name evidence="1" type="ORF">SCALOS_LOCUS10851</name>
</gene>
<dbReference type="EMBL" id="CAJVPM010042963">
    <property type="protein sequence ID" value="CAG8710543.1"/>
    <property type="molecule type" value="Genomic_DNA"/>
</dbReference>
<proteinExistence type="predicted"/>
<sequence>GTFVYSNEGLVKKTISANVEGSIQHMIIYEDKQGHHDDLYPPHAYVELSNIIPSSAIMKIGALRKASKIDNSKYSLPKIQVPVGIKQEPEEIREISNDNYHNQFKDNQFKEVENQKIIFTLPSNPFNTIPFQSIQSFSDKTDVYSP</sequence>
<dbReference type="Proteomes" id="UP000789860">
    <property type="component" value="Unassembled WGS sequence"/>
</dbReference>
<comment type="caution">
    <text evidence="1">The sequence shown here is derived from an EMBL/GenBank/DDBJ whole genome shotgun (WGS) entry which is preliminary data.</text>
</comment>
<evidence type="ECO:0000313" key="1">
    <source>
        <dbReference type="EMBL" id="CAG8710543.1"/>
    </source>
</evidence>
<feature type="non-terminal residue" evidence="1">
    <location>
        <position position="146"/>
    </location>
</feature>